<dbReference type="Pfam" id="PF14613">
    <property type="entry name" value="HAM1_C"/>
    <property type="match status" value="1"/>
</dbReference>
<gene>
    <name evidence="4" type="ORF">NLJ89_g8154</name>
</gene>
<dbReference type="GO" id="GO:0008289">
    <property type="term" value="F:lipid binding"/>
    <property type="evidence" value="ECO:0007669"/>
    <property type="project" value="InterPro"/>
</dbReference>
<comment type="caution">
    <text evidence="4">The sequence shown here is derived from an EMBL/GenBank/DDBJ whole genome shotgun (WGS) entry which is preliminary data.</text>
</comment>
<dbReference type="InterPro" id="IPR017943">
    <property type="entry name" value="Bactericidal_perm-incr_a/b_dom"/>
</dbReference>
<evidence type="ECO:0000256" key="1">
    <source>
        <dbReference type="SAM" id="MobiDB-lite"/>
    </source>
</evidence>
<name>A0A9W8MUS2_9AGAR</name>
<evidence type="ECO:0000259" key="3">
    <source>
        <dbReference type="Pfam" id="PF19343"/>
    </source>
</evidence>
<feature type="compositionally biased region" description="Basic and acidic residues" evidence="1">
    <location>
        <begin position="814"/>
        <end position="826"/>
    </location>
</feature>
<dbReference type="Gene3D" id="3.15.10.10">
    <property type="entry name" value="Bactericidal permeability-increasing protein, domain 1"/>
    <property type="match status" value="1"/>
</dbReference>
<dbReference type="PANTHER" id="PTHR31138:SF1">
    <property type="entry name" value="PDZ DOMAIN-CONTAINING PROTEIN"/>
    <property type="match status" value="1"/>
</dbReference>
<dbReference type="OrthoDB" id="19394at2759"/>
<keyword evidence="5" id="KW-1185">Reference proteome</keyword>
<protein>
    <submittedName>
        <fullName evidence="4">Uncharacterized protein</fullName>
    </submittedName>
</protein>
<feature type="domain" description="HAM1-like N-terminal" evidence="3">
    <location>
        <begin position="16"/>
        <end position="677"/>
    </location>
</feature>
<feature type="compositionally biased region" description="Polar residues" evidence="1">
    <location>
        <begin position="250"/>
        <end position="269"/>
    </location>
</feature>
<dbReference type="EMBL" id="JANKHO010001061">
    <property type="protein sequence ID" value="KAJ3504034.1"/>
    <property type="molecule type" value="Genomic_DNA"/>
</dbReference>
<evidence type="ECO:0000259" key="2">
    <source>
        <dbReference type="Pfam" id="PF14613"/>
    </source>
</evidence>
<dbReference type="InterPro" id="IPR045967">
    <property type="entry name" value="HAM1-like_N"/>
</dbReference>
<feature type="region of interest" description="Disordered" evidence="1">
    <location>
        <begin position="814"/>
        <end position="834"/>
    </location>
</feature>
<dbReference type="Proteomes" id="UP001148786">
    <property type="component" value="Unassembled WGS sequence"/>
</dbReference>
<accession>A0A9W8MUS2</accession>
<evidence type="ECO:0000313" key="4">
    <source>
        <dbReference type="EMBL" id="KAJ3504034.1"/>
    </source>
</evidence>
<feature type="region of interest" description="Disordered" evidence="1">
    <location>
        <begin position="1"/>
        <end position="22"/>
    </location>
</feature>
<feature type="compositionally biased region" description="Basic and acidic residues" evidence="1">
    <location>
        <begin position="296"/>
        <end position="306"/>
    </location>
</feature>
<proteinExistence type="predicted"/>
<evidence type="ECO:0000313" key="5">
    <source>
        <dbReference type="Proteomes" id="UP001148786"/>
    </source>
</evidence>
<dbReference type="InterPro" id="IPR027842">
    <property type="entry name" value="HAM1-like_C"/>
</dbReference>
<organism evidence="4 5">
    <name type="scientific">Agrocybe chaxingu</name>
    <dbReference type="NCBI Taxonomy" id="84603"/>
    <lineage>
        <taxon>Eukaryota</taxon>
        <taxon>Fungi</taxon>
        <taxon>Dikarya</taxon>
        <taxon>Basidiomycota</taxon>
        <taxon>Agaricomycotina</taxon>
        <taxon>Agaricomycetes</taxon>
        <taxon>Agaricomycetidae</taxon>
        <taxon>Agaricales</taxon>
        <taxon>Agaricineae</taxon>
        <taxon>Strophariaceae</taxon>
        <taxon>Agrocybe</taxon>
    </lineage>
</organism>
<feature type="compositionally biased region" description="Basic and acidic residues" evidence="1">
    <location>
        <begin position="230"/>
        <end position="248"/>
    </location>
</feature>
<dbReference type="PANTHER" id="PTHR31138">
    <property type="entry name" value="CHROMOSOME 19, WHOLE GENOME SHOTGUN SEQUENCE"/>
    <property type="match status" value="1"/>
</dbReference>
<reference evidence="4" key="1">
    <citation type="submission" date="2022-07" db="EMBL/GenBank/DDBJ databases">
        <title>Genome Sequence of Agrocybe chaxingu.</title>
        <authorList>
            <person name="Buettner E."/>
        </authorList>
    </citation>
    <scope>NUCLEOTIDE SEQUENCE</scope>
    <source>
        <strain evidence="4">MP-N11</strain>
    </source>
</reference>
<sequence length="834" mass="94712">MSLPPATKDISNHPVKGSVVEPVNKAEKDADVERKLRLYGVIDAFRKGKLPANAQIDTTLRYVLDHSPVNIGELSSEGKKLIQDTRDIINTARLMVQEKNADELFQNFVWHTRDVHVDNLKPGDLGEKIPVDGEKAKADGDEAVKYLRTLLSLVLTNSEVRKLLSDFSLIGRDLLAKGASKAAEIVAPPEDQLRNVDQSAPNDQFITEGGRVAGPNETPVLETKVPGTEKTVRQHPAEPEPILRHGDGTEQPTSELRDQAQSQTATMKSQVAAVTGKAREDAQTHAQEVADAENPEAEKEAKKRGVMDKMKQIRDNVRDGFNERVPQEHKDTAREKVDRTKHFFSEEYFPEERRDQFIFRGKKVIMECQKHDDYQESVRWLLGFVEEYAKHGRTAAVAGKDNAQGVTNNKQLNLCVSELRTLLERFANNKSLDTVIDAMNVLIDDSRRDEKLREWFKSTNLYIREVLLEPGYVLEPDCNNHANRLRETGRQFYDEKYREQFDNLFNSIGDWFKAMGDDPLNKQFGEDWARLTKDLLFDSEGSLKFKPELWNDIRKVILPTLIDEAGYIPIPRIEYSDESLDLVVENLTLQGRNLFPNIIALEAHNFIKFSPYNAITDDYHHRMTLTFEQMQADMRDVAFYYHKKTGLPKMKDSGLADVLLGGEGLSATVHLVSTRRDKSSVFKVQDVHVKVDTLKFAIRDSKHDFLYKTLRPLASGLIKRQIQKAIKDALRTGFEYVDGQLVAVRDRMDTAKVTEGQSRTEVLKDLFHKKKEEASVKSGESRSQFKIVSDKRNSILSTAGNPAGWVNRTAEMEKKASQGGEWRSEAFHIVPSRN</sequence>
<dbReference type="SUPFAM" id="SSF55394">
    <property type="entry name" value="Bactericidal permeability-increasing protein, BPI"/>
    <property type="match status" value="1"/>
</dbReference>
<dbReference type="AlphaFoldDB" id="A0A9W8MUS2"/>
<feature type="region of interest" description="Disordered" evidence="1">
    <location>
        <begin position="207"/>
        <end position="306"/>
    </location>
</feature>
<feature type="domain" description="HAM1-like C-terminal" evidence="2">
    <location>
        <begin position="689"/>
        <end position="832"/>
    </location>
</feature>
<dbReference type="Pfam" id="PF19343">
    <property type="entry name" value="HAM1_N"/>
    <property type="match status" value="1"/>
</dbReference>